<dbReference type="InterPro" id="IPR042099">
    <property type="entry name" value="ANL_N_sf"/>
</dbReference>
<accession>A0A166A2Z6</accession>
<dbReference type="InterPro" id="IPR000873">
    <property type="entry name" value="AMP-dep_synth/lig_dom"/>
</dbReference>
<dbReference type="Gene3D" id="3.40.50.12780">
    <property type="entry name" value="N-terminal domain of ligase-like"/>
    <property type="match status" value="1"/>
</dbReference>
<dbReference type="InterPro" id="IPR051414">
    <property type="entry name" value="Adenylate-forming_Reductase"/>
</dbReference>
<evidence type="ECO:0000313" key="4">
    <source>
        <dbReference type="EMBL" id="KZP11204.1"/>
    </source>
</evidence>
<dbReference type="PANTHER" id="PTHR43439">
    <property type="entry name" value="PHENYLACETATE-COENZYME A LIGASE"/>
    <property type="match status" value="1"/>
</dbReference>
<keyword evidence="5" id="KW-1185">Reference proteome</keyword>
<dbReference type="Pfam" id="PF23562">
    <property type="entry name" value="AMP-binding_C_3"/>
    <property type="match status" value="1"/>
</dbReference>
<dbReference type="PANTHER" id="PTHR43439:SF2">
    <property type="entry name" value="ENZYME, PUTATIVE (JCVI)-RELATED"/>
    <property type="match status" value="1"/>
</dbReference>
<keyword evidence="2" id="KW-0597">Phosphoprotein</keyword>
<gene>
    <name evidence="4" type="ORF">FIBSPDRAFT_1050847</name>
</gene>
<evidence type="ECO:0000256" key="1">
    <source>
        <dbReference type="ARBA" id="ARBA00022450"/>
    </source>
</evidence>
<dbReference type="InterPro" id="IPR020845">
    <property type="entry name" value="AMP-binding_CS"/>
</dbReference>
<proteinExistence type="predicted"/>
<reference evidence="4 5" key="1">
    <citation type="journal article" date="2016" name="Mol. Biol. Evol.">
        <title>Comparative Genomics of Early-Diverging Mushroom-Forming Fungi Provides Insights into the Origins of Lignocellulose Decay Capabilities.</title>
        <authorList>
            <person name="Nagy L.G."/>
            <person name="Riley R."/>
            <person name="Tritt A."/>
            <person name="Adam C."/>
            <person name="Daum C."/>
            <person name="Floudas D."/>
            <person name="Sun H."/>
            <person name="Yadav J.S."/>
            <person name="Pangilinan J."/>
            <person name="Larsson K.H."/>
            <person name="Matsuura K."/>
            <person name="Barry K."/>
            <person name="Labutti K."/>
            <person name="Kuo R."/>
            <person name="Ohm R.A."/>
            <person name="Bhattacharya S.S."/>
            <person name="Shirouzu T."/>
            <person name="Yoshinaga Y."/>
            <person name="Martin F.M."/>
            <person name="Grigoriev I.V."/>
            <person name="Hibbett D.S."/>
        </authorList>
    </citation>
    <scope>NUCLEOTIDE SEQUENCE [LARGE SCALE GENOMIC DNA]</scope>
    <source>
        <strain evidence="4 5">CBS 109695</strain>
    </source>
</reference>
<evidence type="ECO:0000256" key="2">
    <source>
        <dbReference type="ARBA" id="ARBA00022553"/>
    </source>
</evidence>
<organism evidence="4 5">
    <name type="scientific">Athelia psychrophila</name>
    <dbReference type="NCBI Taxonomy" id="1759441"/>
    <lineage>
        <taxon>Eukaryota</taxon>
        <taxon>Fungi</taxon>
        <taxon>Dikarya</taxon>
        <taxon>Basidiomycota</taxon>
        <taxon>Agaricomycotina</taxon>
        <taxon>Agaricomycetes</taxon>
        <taxon>Agaricomycetidae</taxon>
        <taxon>Atheliales</taxon>
        <taxon>Atheliaceae</taxon>
        <taxon>Athelia</taxon>
    </lineage>
</organism>
<dbReference type="SUPFAM" id="SSF56801">
    <property type="entry name" value="Acetyl-CoA synthetase-like"/>
    <property type="match status" value="1"/>
</dbReference>
<keyword evidence="1" id="KW-0596">Phosphopantetheine</keyword>
<feature type="domain" description="AMP-dependent synthetase/ligase" evidence="3">
    <location>
        <begin position="31"/>
        <end position="355"/>
    </location>
</feature>
<evidence type="ECO:0000313" key="5">
    <source>
        <dbReference type="Proteomes" id="UP000076532"/>
    </source>
</evidence>
<dbReference type="Proteomes" id="UP000076532">
    <property type="component" value="Unassembled WGS sequence"/>
</dbReference>
<dbReference type="OrthoDB" id="429813at2759"/>
<protein>
    <submittedName>
        <fullName evidence="4">Acetyl-CoA synthetase-like protein</fullName>
    </submittedName>
</protein>
<dbReference type="EMBL" id="KV417666">
    <property type="protein sequence ID" value="KZP11204.1"/>
    <property type="molecule type" value="Genomic_DNA"/>
</dbReference>
<name>A0A166A2Z6_9AGAM</name>
<dbReference type="AlphaFoldDB" id="A0A166A2Z6"/>
<dbReference type="STRING" id="436010.A0A166A2Z6"/>
<dbReference type="PROSITE" id="PS00455">
    <property type="entry name" value="AMP_BINDING"/>
    <property type="match status" value="1"/>
</dbReference>
<sequence>MSTRPSAVYPPLDGSVLLPSLVDFNLQHNASLPAFVYSEAVGSLTEISFLEFGRAAHRAAHLLFPRTEGPQSGVVAVIANVDTLLYGAIFAGLMQAGLIPFTISPLNSAEAIVEMLQKSGCHRILTTHASLGALMTQISALVPPEYRLSLQEVPTLAQCYPILGHETAADAFTPYPALAAPPEMDGVSLILHSSGSTGFPKPIPQTNRVVLGWCGLDLVVDSRRTFRFSGMHVPRGQIGWFTIDFLVPLTSLTSVSLYPPTSFYDHTKVPVVPTSDNIVEHCQRTGVTAVLGAPQLVELWIREPQIVEWLKAMDFMIVGGGPLAVKTGDALSRAGVKIVHQYGATELGMVTKILRDSAKRSPEDWHYMQFSDKVDVRWIPQADGTSESQFLDTEVHSVSVYNLPGVKGYATNDCWLPHPTKPDLWRIVGRLDDVIILATGMNVGPAPLENVIMSSPLITGIVVFGRGRERVGVLLEPAPGVAVGNLREFRNRIWPLVEDANKIAPAFGCISKDMIILAAADRPMARTGKGTVAKQATLRAYAVEIDALYDTVEASGHHSNLCPCKTESV</sequence>
<evidence type="ECO:0000259" key="3">
    <source>
        <dbReference type="Pfam" id="PF00501"/>
    </source>
</evidence>
<dbReference type="Pfam" id="PF00501">
    <property type="entry name" value="AMP-binding"/>
    <property type="match status" value="1"/>
</dbReference>